<evidence type="ECO:0000256" key="1">
    <source>
        <dbReference type="ARBA" id="ARBA00006174"/>
    </source>
</evidence>
<dbReference type="SUPFAM" id="SSF103378">
    <property type="entry name" value="2-methylcitrate dehydratase PrpD"/>
    <property type="match status" value="1"/>
</dbReference>
<keyword evidence="5" id="KW-1185">Reference proteome</keyword>
<comment type="similarity">
    <text evidence="1">Belongs to the PrpD family.</text>
</comment>
<reference evidence="4 5" key="1">
    <citation type="submission" date="2018-08" db="EMBL/GenBank/DDBJ databases">
        <title>Genomic Encyclopedia of Archaeal and Bacterial Type Strains, Phase II (KMG-II): from individual species to whole genera.</title>
        <authorList>
            <person name="Goeker M."/>
        </authorList>
    </citation>
    <scope>NUCLEOTIDE SEQUENCE [LARGE SCALE GENOMIC DNA]</scope>
    <source>
        <strain evidence="4 5">DSM 582</strain>
    </source>
</reference>
<dbReference type="InterPro" id="IPR042188">
    <property type="entry name" value="MmgE/PrpD_sf_2"/>
</dbReference>
<name>A0AAQ0KL35_PARVE</name>
<dbReference type="Gene3D" id="3.30.1330.120">
    <property type="entry name" value="2-methylcitrate dehydratase PrpD"/>
    <property type="match status" value="1"/>
</dbReference>
<dbReference type="GO" id="GO:0016829">
    <property type="term" value="F:lyase activity"/>
    <property type="evidence" value="ECO:0007669"/>
    <property type="project" value="InterPro"/>
</dbReference>
<dbReference type="Gene3D" id="1.10.4100.10">
    <property type="entry name" value="2-methylcitrate dehydratase PrpD"/>
    <property type="match status" value="1"/>
</dbReference>
<dbReference type="Pfam" id="PF03972">
    <property type="entry name" value="MmgE_PrpD_N"/>
    <property type="match status" value="1"/>
</dbReference>
<feature type="domain" description="MmgE/PrpD C-terminal" evidence="3">
    <location>
        <begin position="268"/>
        <end position="430"/>
    </location>
</feature>
<feature type="domain" description="MmgE/PrpD N-terminal" evidence="2">
    <location>
        <begin position="8"/>
        <end position="248"/>
    </location>
</feature>
<organism evidence="4 5">
    <name type="scientific">Paracoccus versutus</name>
    <name type="common">Thiobacillus versutus</name>
    <dbReference type="NCBI Taxonomy" id="34007"/>
    <lineage>
        <taxon>Bacteria</taxon>
        <taxon>Pseudomonadati</taxon>
        <taxon>Pseudomonadota</taxon>
        <taxon>Alphaproteobacteria</taxon>
        <taxon>Rhodobacterales</taxon>
        <taxon>Paracoccaceae</taxon>
        <taxon>Paracoccus</taxon>
    </lineage>
</organism>
<evidence type="ECO:0000313" key="4">
    <source>
        <dbReference type="EMBL" id="REG45775.1"/>
    </source>
</evidence>
<dbReference type="Proteomes" id="UP000256794">
    <property type="component" value="Unassembled WGS sequence"/>
</dbReference>
<dbReference type="InterPro" id="IPR005656">
    <property type="entry name" value="MmgE_PrpD"/>
</dbReference>
<evidence type="ECO:0000259" key="2">
    <source>
        <dbReference type="Pfam" id="PF03972"/>
    </source>
</evidence>
<dbReference type="Pfam" id="PF19305">
    <property type="entry name" value="MmgE_PrpD_C"/>
    <property type="match status" value="1"/>
</dbReference>
<dbReference type="RefSeq" id="WP_052095823.1">
    <property type="nucleotide sequence ID" value="NZ_CP035286.1"/>
</dbReference>
<proteinExistence type="inferred from homology"/>
<protein>
    <submittedName>
        <fullName evidence="4">2-methylcitrate dehydratase PrpD</fullName>
    </submittedName>
</protein>
<accession>A0AAQ0KL35</accession>
<comment type="caution">
    <text evidence="4">The sequence shown here is derived from an EMBL/GenBank/DDBJ whole genome shotgun (WGS) entry which is preliminary data.</text>
</comment>
<dbReference type="InterPro" id="IPR045337">
    <property type="entry name" value="MmgE_PrpD_C"/>
</dbReference>
<dbReference type="InterPro" id="IPR036148">
    <property type="entry name" value="MmgE/PrpD_sf"/>
</dbReference>
<dbReference type="PANTHER" id="PTHR16943:SF8">
    <property type="entry name" value="2-METHYLCITRATE DEHYDRATASE"/>
    <property type="match status" value="1"/>
</dbReference>
<dbReference type="PANTHER" id="PTHR16943">
    <property type="entry name" value="2-METHYLCITRATE DEHYDRATASE-RELATED"/>
    <property type="match status" value="1"/>
</dbReference>
<sequence length="457" mass="48631">MTEVSVTRDLAEWIVALRAQDIPDAVRAEGLRTFVNWFGCAIGGANHVTADRAIAALAPFAGQAQAGVIGRGERTDVLHAALFNGITSHVLDYDDTHLKTIIHPAGPVASALMAVAGYRAVTGADLLDALIVGVEVECRIGNAVYPHHYDRGWHITGTAGVFGAAAAMSRLLGLDAERTTWALGIAATQSSGLREMFGTMCKSLHPGRAAQNGAAAAFLAEAGFDSSLRGIEAPRGFANVLSDKQDYSEILGGLGSRWEAALNSYKPFACGIVIHPTIDGCCQLRERLGAEVAEIASVELTTHPLVLELTGKRTPRTGLETKFSVYHAAAVALLHGDGSPTAFTDEIAQDPRVIALRDRVTATAGEIAEDEVRITLVMKDGRRIDHHVEHAIGSVERPLTNEELNDKFLRQSALVIGEEQSRKALDLAWKLPDLASPAELVDVTVPHAGGFVAKLAR</sequence>
<evidence type="ECO:0000259" key="3">
    <source>
        <dbReference type="Pfam" id="PF19305"/>
    </source>
</evidence>
<dbReference type="InterPro" id="IPR045336">
    <property type="entry name" value="MmgE_PrpD_N"/>
</dbReference>
<dbReference type="InterPro" id="IPR042183">
    <property type="entry name" value="MmgE/PrpD_sf_1"/>
</dbReference>
<gene>
    <name evidence="4" type="ORF">ATH84_101943</name>
</gene>
<evidence type="ECO:0000313" key="5">
    <source>
        <dbReference type="Proteomes" id="UP000256794"/>
    </source>
</evidence>
<dbReference type="AlphaFoldDB" id="A0AAQ0KL35"/>
<dbReference type="EMBL" id="QUMX01000019">
    <property type="protein sequence ID" value="REG45775.1"/>
    <property type="molecule type" value="Genomic_DNA"/>
</dbReference>